<dbReference type="PANTHER" id="PTHR34856">
    <property type="entry name" value="PROTEIN NRFD"/>
    <property type="match status" value="1"/>
</dbReference>
<evidence type="ECO:0000256" key="1">
    <source>
        <dbReference type="ARBA" id="ARBA00004651"/>
    </source>
</evidence>
<comment type="subcellular location">
    <subcellularLocation>
        <location evidence="1">Cell membrane</location>
        <topology evidence="1">Multi-pass membrane protein</topology>
    </subcellularLocation>
</comment>
<dbReference type="AlphaFoldDB" id="A0A7X0M9Z9"/>
<keyword evidence="6 8" id="KW-0472">Membrane</keyword>
<dbReference type="InterPro" id="IPR005614">
    <property type="entry name" value="NrfD-like"/>
</dbReference>
<evidence type="ECO:0000256" key="7">
    <source>
        <dbReference type="SAM" id="MobiDB-lite"/>
    </source>
</evidence>
<feature type="compositionally biased region" description="Basic and acidic residues" evidence="7">
    <location>
        <begin position="9"/>
        <end position="23"/>
    </location>
</feature>
<evidence type="ECO:0000313" key="9">
    <source>
        <dbReference type="EMBL" id="MBB6475461.1"/>
    </source>
</evidence>
<dbReference type="GO" id="GO:0005886">
    <property type="term" value="C:plasma membrane"/>
    <property type="evidence" value="ECO:0007669"/>
    <property type="project" value="UniProtKB-SubCell"/>
</dbReference>
<protein>
    <submittedName>
        <fullName evidence="9">Formate-dependent nitrite reductase membrane component NrfD</fullName>
    </submittedName>
</protein>
<keyword evidence="4 8" id="KW-0812">Transmembrane</keyword>
<keyword evidence="10" id="KW-1185">Reference proteome</keyword>
<dbReference type="Gene3D" id="1.20.1630.10">
    <property type="entry name" value="Formate dehydrogenase/DMSO reductase domain"/>
    <property type="match status" value="1"/>
</dbReference>
<accession>A0A7X0M9Z9</accession>
<evidence type="ECO:0000256" key="4">
    <source>
        <dbReference type="ARBA" id="ARBA00022692"/>
    </source>
</evidence>
<proteinExistence type="inferred from homology"/>
<sequence length="345" mass="35614">MDAVNQTDVRLDDAPAVRPERDALIGSAGRPERRRGPRERILAPEPDFRSYYGLPVLNPPTWKDADIAAYLFLGGLAGASSALAAAADLTGRPHLARACKAGAMGALGGSLYGLVHDLGRPERFLNMLRVFKITSPMSVGSWLLSVYGPQAAAAAATALTGRLPRTGRAATIGAGLLGTAVATYTAVLIADTAVPVWHDGHRELPYLFAGSATASAAGLGLLAAPPAETGPARRAAVAGLALEFTALKRMERRLGPIAEPLRHGTGGRLLRLGTALSLTGVAAAALAGPRDRATTAAAGVALLAGAVCTRFGVFHAGLASARDPKYTVGPQRRRLTEATEEEATP</sequence>
<organism evidence="9 10">
    <name type="scientific">Sphaerisporangium rubeum</name>
    <dbReference type="NCBI Taxonomy" id="321317"/>
    <lineage>
        <taxon>Bacteria</taxon>
        <taxon>Bacillati</taxon>
        <taxon>Actinomycetota</taxon>
        <taxon>Actinomycetes</taxon>
        <taxon>Streptosporangiales</taxon>
        <taxon>Streptosporangiaceae</taxon>
        <taxon>Sphaerisporangium</taxon>
    </lineage>
</organism>
<comment type="similarity">
    <text evidence="2">Belongs to the NrfD family.</text>
</comment>
<dbReference type="PANTHER" id="PTHR34856:SF2">
    <property type="entry name" value="PROTEIN NRFD"/>
    <property type="match status" value="1"/>
</dbReference>
<evidence type="ECO:0000313" key="10">
    <source>
        <dbReference type="Proteomes" id="UP000555564"/>
    </source>
</evidence>
<dbReference type="EMBL" id="JACHIU010000001">
    <property type="protein sequence ID" value="MBB6475461.1"/>
    <property type="molecule type" value="Genomic_DNA"/>
</dbReference>
<dbReference type="Pfam" id="PF03916">
    <property type="entry name" value="NrfD"/>
    <property type="match status" value="1"/>
</dbReference>
<gene>
    <name evidence="9" type="ORF">BJ992_004892</name>
</gene>
<evidence type="ECO:0000256" key="6">
    <source>
        <dbReference type="ARBA" id="ARBA00023136"/>
    </source>
</evidence>
<evidence type="ECO:0000256" key="8">
    <source>
        <dbReference type="SAM" id="Phobius"/>
    </source>
</evidence>
<dbReference type="InterPro" id="IPR052049">
    <property type="entry name" value="Electron_transfer_protein"/>
</dbReference>
<evidence type="ECO:0000256" key="2">
    <source>
        <dbReference type="ARBA" id="ARBA00008929"/>
    </source>
</evidence>
<feature type="transmembrane region" description="Helical" evidence="8">
    <location>
        <begin position="293"/>
        <end position="313"/>
    </location>
</feature>
<keyword evidence="3" id="KW-1003">Cell membrane</keyword>
<name>A0A7X0M9Z9_9ACTN</name>
<feature type="transmembrane region" description="Helical" evidence="8">
    <location>
        <begin position="206"/>
        <end position="224"/>
    </location>
</feature>
<feature type="transmembrane region" description="Helical" evidence="8">
    <location>
        <begin position="172"/>
        <end position="194"/>
    </location>
</feature>
<keyword evidence="5 8" id="KW-1133">Transmembrane helix</keyword>
<dbReference type="Proteomes" id="UP000555564">
    <property type="component" value="Unassembled WGS sequence"/>
</dbReference>
<reference evidence="9 10" key="1">
    <citation type="submission" date="2020-08" db="EMBL/GenBank/DDBJ databases">
        <title>Sequencing the genomes of 1000 actinobacteria strains.</title>
        <authorList>
            <person name="Klenk H.-P."/>
        </authorList>
    </citation>
    <scope>NUCLEOTIDE SEQUENCE [LARGE SCALE GENOMIC DNA]</scope>
    <source>
        <strain evidence="9 10">DSM 44936</strain>
    </source>
</reference>
<feature type="transmembrane region" description="Helical" evidence="8">
    <location>
        <begin position="269"/>
        <end position="287"/>
    </location>
</feature>
<comment type="caution">
    <text evidence="9">The sequence shown here is derived from an EMBL/GenBank/DDBJ whole genome shotgun (WGS) entry which is preliminary data.</text>
</comment>
<evidence type="ECO:0000256" key="5">
    <source>
        <dbReference type="ARBA" id="ARBA00022989"/>
    </source>
</evidence>
<evidence type="ECO:0000256" key="3">
    <source>
        <dbReference type="ARBA" id="ARBA00022475"/>
    </source>
</evidence>
<feature type="region of interest" description="Disordered" evidence="7">
    <location>
        <begin position="1"/>
        <end position="39"/>
    </location>
</feature>